<dbReference type="InterPro" id="IPR043143">
    <property type="entry name" value="Mal/L-sulf/L-lact_DH-like_NADP"/>
</dbReference>
<proteinExistence type="inferred from homology"/>
<dbReference type="RefSeq" id="WP_344443588.1">
    <property type="nucleotide sequence ID" value="NZ_BAAALF010000082.1"/>
</dbReference>
<dbReference type="Gene3D" id="3.30.1370.60">
    <property type="entry name" value="Hypothetical oxidoreductase yiak, domain 2"/>
    <property type="match status" value="1"/>
</dbReference>
<dbReference type="Proteomes" id="UP001500037">
    <property type="component" value="Unassembled WGS sequence"/>
</dbReference>
<evidence type="ECO:0000256" key="3">
    <source>
        <dbReference type="SAM" id="MobiDB-lite"/>
    </source>
</evidence>
<organism evidence="4 5">
    <name type="scientific">Kitasatospora nipponensis</name>
    <dbReference type="NCBI Taxonomy" id="258049"/>
    <lineage>
        <taxon>Bacteria</taxon>
        <taxon>Bacillati</taxon>
        <taxon>Actinomycetota</taxon>
        <taxon>Actinomycetes</taxon>
        <taxon>Kitasatosporales</taxon>
        <taxon>Streptomycetaceae</taxon>
        <taxon>Kitasatospora</taxon>
    </lineage>
</organism>
<dbReference type="InterPro" id="IPR003767">
    <property type="entry name" value="Malate/L-lactate_DH-like"/>
</dbReference>
<dbReference type="InterPro" id="IPR043144">
    <property type="entry name" value="Mal/L-sulf/L-lact_DH-like_ah"/>
</dbReference>
<dbReference type="EMBL" id="BAAALF010000082">
    <property type="protein sequence ID" value="GAA1248237.1"/>
    <property type="molecule type" value="Genomic_DNA"/>
</dbReference>
<feature type="region of interest" description="Disordered" evidence="3">
    <location>
        <begin position="1"/>
        <end position="84"/>
    </location>
</feature>
<gene>
    <name evidence="4" type="ORF">GCM10009665_43920</name>
</gene>
<accession>A0ABN1WIP1</accession>
<dbReference type="SUPFAM" id="SSF89733">
    <property type="entry name" value="L-sulfolactate dehydrogenase-like"/>
    <property type="match status" value="1"/>
</dbReference>
<reference evidence="4 5" key="1">
    <citation type="journal article" date="2019" name="Int. J. Syst. Evol. Microbiol.">
        <title>The Global Catalogue of Microorganisms (GCM) 10K type strain sequencing project: providing services to taxonomists for standard genome sequencing and annotation.</title>
        <authorList>
            <consortium name="The Broad Institute Genomics Platform"/>
            <consortium name="The Broad Institute Genome Sequencing Center for Infectious Disease"/>
            <person name="Wu L."/>
            <person name="Ma J."/>
        </authorList>
    </citation>
    <scope>NUCLEOTIDE SEQUENCE [LARGE SCALE GENOMIC DNA]</scope>
    <source>
        <strain evidence="4 5">JCM 13004</strain>
    </source>
</reference>
<dbReference type="Pfam" id="PF02615">
    <property type="entry name" value="Ldh_2"/>
    <property type="match status" value="1"/>
</dbReference>
<name>A0ABN1WIP1_9ACTN</name>
<keyword evidence="5" id="KW-1185">Reference proteome</keyword>
<evidence type="ECO:0000256" key="2">
    <source>
        <dbReference type="ARBA" id="ARBA00023002"/>
    </source>
</evidence>
<comment type="caution">
    <text evidence="4">The sequence shown here is derived from an EMBL/GenBank/DDBJ whole genome shotgun (WGS) entry which is preliminary data.</text>
</comment>
<keyword evidence="2" id="KW-0560">Oxidoreductase</keyword>
<dbReference type="PANTHER" id="PTHR11091">
    <property type="entry name" value="OXIDOREDUCTASE-RELATED"/>
    <property type="match status" value="1"/>
</dbReference>
<dbReference type="Gene3D" id="1.10.1530.10">
    <property type="match status" value="1"/>
</dbReference>
<dbReference type="PANTHER" id="PTHR11091:SF0">
    <property type="entry name" value="MALATE DEHYDROGENASE"/>
    <property type="match status" value="1"/>
</dbReference>
<protein>
    <recommendedName>
        <fullName evidence="6">LDH2 family malate/lactate/ureidoglycolate dehydrogenase</fullName>
    </recommendedName>
</protein>
<evidence type="ECO:0008006" key="6">
    <source>
        <dbReference type="Google" id="ProtNLM"/>
    </source>
</evidence>
<comment type="similarity">
    <text evidence="1">Belongs to the LDH2/MDH2 oxidoreductase family.</text>
</comment>
<dbReference type="InterPro" id="IPR036111">
    <property type="entry name" value="Mal/L-sulfo/L-lacto_DH-like_sf"/>
</dbReference>
<sequence length="455" mass="46152">MPQLMPDLAAPLTPTDPFAPAEPPAAPTAQPNAQARTAPPAAPAAEQAAEQAAALPHPSAAEGDGARLDPAEDSGGESGAPDAHSTAPAVLIRYAELLRFTTEVFTARGLPAARAATAAAALCYGDLTGLTSHGLVNLTRLYLPLLDEGRADPLAEPETLADRGAAVLRDDRRALGLWAAPDAMDLAIERAGTYGIGLVSVRGATHLGCAGFHTLRAARRGVIGVLAANCGRQRIARPPGGRLAMLGTNPLSVAAPAGAHPPFVLDMSTTAVPTGRIRAAARAGQRVPAGWLAAADGSPVTDPAAFDRGEAHLLWLGSGPQTGSYKGYGLGLVVEVLGALLAGAGLGPDRAALDGDGGPGGRDDDIGYLALAIAPGALRDGADFERDAGGLFGALLDCPPVDPARPVGYPGRPEAERAERQLREGVRLAPARFQELTDLAAATGLTAPRPIGGRP</sequence>
<evidence type="ECO:0000313" key="4">
    <source>
        <dbReference type="EMBL" id="GAA1248237.1"/>
    </source>
</evidence>
<evidence type="ECO:0000256" key="1">
    <source>
        <dbReference type="ARBA" id="ARBA00006056"/>
    </source>
</evidence>
<evidence type="ECO:0000313" key="5">
    <source>
        <dbReference type="Proteomes" id="UP001500037"/>
    </source>
</evidence>
<feature type="compositionally biased region" description="Low complexity" evidence="3">
    <location>
        <begin position="27"/>
        <end position="62"/>
    </location>
</feature>